<evidence type="ECO:0000256" key="5">
    <source>
        <dbReference type="SAM" id="MobiDB-lite"/>
    </source>
</evidence>
<feature type="compositionally biased region" description="Low complexity" evidence="5">
    <location>
        <begin position="109"/>
        <end position="121"/>
    </location>
</feature>
<name>A0A3N4Z6U3_9MICO</name>
<keyword evidence="2 6" id="KW-0812">Transmembrane</keyword>
<organism evidence="7 8">
    <name type="scientific">Georgenia muralis</name>
    <dbReference type="NCBI Taxonomy" id="154117"/>
    <lineage>
        <taxon>Bacteria</taxon>
        <taxon>Bacillati</taxon>
        <taxon>Actinomycetota</taxon>
        <taxon>Actinomycetes</taxon>
        <taxon>Micrococcales</taxon>
        <taxon>Bogoriellaceae</taxon>
        <taxon>Georgenia</taxon>
    </lineage>
</organism>
<accession>A0A3N4Z6U3</accession>
<evidence type="ECO:0000313" key="7">
    <source>
        <dbReference type="EMBL" id="RPF26880.1"/>
    </source>
</evidence>
<feature type="transmembrane region" description="Helical" evidence="6">
    <location>
        <begin position="274"/>
        <end position="291"/>
    </location>
</feature>
<comment type="subcellular location">
    <subcellularLocation>
        <location evidence="1">Membrane</location>
        <topology evidence="1">Multi-pass membrane protein</topology>
    </subcellularLocation>
</comment>
<keyword evidence="4 6" id="KW-0472">Membrane</keyword>
<evidence type="ECO:0000256" key="1">
    <source>
        <dbReference type="ARBA" id="ARBA00004141"/>
    </source>
</evidence>
<keyword evidence="8" id="KW-1185">Reference proteome</keyword>
<feature type="transmembrane region" description="Helical" evidence="6">
    <location>
        <begin position="250"/>
        <end position="268"/>
    </location>
</feature>
<feature type="region of interest" description="Disordered" evidence="5">
    <location>
        <begin position="1"/>
        <end position="197"/>
    </location>
</feature>
<dbReference type="EMBL" id="RKRA01000001">
    <property type="protein sequence ID" value="RPF26880.1"/>
    <property type="molecule type" value="Genomic_DNA"/>
</dbReference>
<protein>
    <submittedName>
        <fullName evidence="7">Putative Tic20 family protein</fullName>
    </submittedName>
</protein>
<sequence>MTTNPNDPERTTSEHDEGSDSARTTPLPQEGADATSPVPQDTTAPLRSEPPSPAAAAAGAQGEAWGAAPDPAAEEDDRQPHQDDGQPHQHGTSQSGYPGYGQTGSGQVGPDYGPTGTQTGYGQSGQGYGPQPGQYGQSGYGQPGYDQPGPGQYGQPGPGQYGQPGPGQYGQPGPGQYGQPGPGQYGQPGYGQQQPYAPTIMSDADQRLWATLAHISGLFSFLGPLIIWLVLKDRGAFVEDQSKEALNFQITLAILGVAMTIITVVTLGIGAFLYLYYIAAVVFMILAAVAANRGERYRYPLTIRLVS</sequence>
<feature type="compositionally biased region" description="Gly residues" evidence="5">
    <location>
        <begin position="98"/>
        <end position="107"/>
    </location>
</feature>
<feature type="compositionally biased region" description="Basic and acidic residues" evidence="5">
    <location>
        <begin position="78"/>
        <end position="87"/>
    </location>
</feature>
<dbReference type="Proteomes" id="UP000280726">
    <property type="component" value="Unassembled WGS sequence"/>
</dbReference>
<keyword evidence="3 6" id="KW-1133">Transmembrane helix</keyword>
<feature type="compositionally biased region" description="Gly residues" evidence="5">
    <location>
        <begin position="122"/>
        <end position="142"/>
    </location>
</feature>
<dbReference type="InterPro" id="IPR019109">
    <property type="entry name" value="MamF_MmsF"/>
</dbReference>
<proteinExistence type="predicted"/>
<comment type="caution">
    <text evidence="7">The sequence shown here is derived from an EMBL/GenBank/DDBJ whole genome shotgun (WGS) entry which is preliminary data.</text>
</comment>
<evidence type="ECO:0000256" key="3">
    <source>
        <dbReference type="ARBA" id="ARBA00022989"/>
    </source>
</evidence>
<gene>
    <name evidence="7" type="ORF">EDD32_1339</name>
</gene>
<dbReference type="RefSeq" id="WP_123916040.1">
    <property type="nucleotide sequence ID" value="NZ_RKRA01000001.1"/>
</dbReference>
<feature type="transmembrane region" description="Helical" evidence="6">
    <location>
        <begin position="208"/>
        <end position="230"/>
    </location>
</feature>
<feature type="compositionally biased region" description="Gly residues" evidence="5">
    <location>
        <begin position="151"/>
        <end position="189"/>
    </location>
</feature>
<feature type="compositionally biased region" description="Basic and acidic residues" evidence="5">
    <location>
        <begin position="7"/>
        <end position="20"/>
    </location>
</feature>
<evidence type="ECO:0000256" key="2">
    <source>
        <dbReference type="ARBA" id="ARBA00022692"/>
    </source>
</evidence>
<dbReference type="OrthoDB" id="9808930at2"/>
<reference evidence="7 8" key="1">
    <citation type="submission" date="2018-11" db="EMBL/GenBank/DDBJ databases">
        <title>Sequencing the genomes of 1000 actinobacteria strains.</title>
        <authorList>
            <person name="Klenk H.-P."/>
        </authorList>
    </citation>
    <scope>NUCLEOTIDE SEQUENCE [LARGE SCALE GENOMIC DNA]</scope>
    <source>
        <strain evidence="7 8">DSM 14418</strain>
    </source>
</reference>
<feature type="compositionally biased region" description="Low complexity" evidence="5">
    <location>
        <begin position="54"/>
        <end position="71"/>
    </location>
</feature>
<evidence type="ECO:0000256" key="6">
    <source>
        <dbReference type="SAM" id="Phobius"/>
    </source>
</evidence>
<dbReference type="AlphaFoldDB" id="A0A3N4Z6U3"/>
<evidence type="ECO:0000313" key="8">
    <source>
        <dbReference type="Proteomes" id="UP000280726"/>
    </source>
</evidence>
<evidence type="ECO:0000256" key="4">
    <source>
        <dbReference type="ARBA" id="ARBA00023136"/>
    </source>
</evidence>
<dbReference type="Pfam" id="PF09685">
    <property type="entry name" value="MamF_MmsF"/>
    <property type="match status" value="1"/>
</dbReference>